<dbReference type="Pfam" id="PF05899">
    <property type="entry name" value="Cupin_3"/>
    <property type="match status" value="1"/>
</dbReference>
<feature type="domain" description="(S)-ureidoglycine aminohydrolase cupin" evidence="1">
    <location>
        <begin position="37"/>
        <end position="104"/>
    </location>
</feature>
<dbReference type="SUPFAM" id="SSF51182">
    <property type="entry name" value="RmlC-like cupins"/>
    <property type="match status" value="1"/>
</dbReference>
<accession>A0ABX5YAR3</accession>
<organism evidence="2 3">
    <name type="scientific">Glutamicibacter halophytocola</name>
    <dbReference type="NCBI Taxonomy" id="1933880"/>
    <lineage>
        <taxon>Bacteria</taxon>
        <taxon>Bacillati</taxon>
        <taxon>Actinomycetota</taxon>
        <taxon>Actinomycetes</taxon>
        <taxon>Micrococcales</taxon>
        <taxon>Micrococcaceae</taxon>
        <taxon>Glutamicibacter</taxon>
    </lineage>
</organism>
<evidence type="ECO:0000259" key="1">
    <source>
        <dbReference type="Pfam" id="PF05899"/>
    </source>
</evidence>
<sequence length="110" mass="12235">MSQIFYAQHDPEAFEPFELGTVQWLRRPGDNGNAKLAAGIWQVAPSQAPEPFDLRIDQDETIYIVSGHIRIQIDGGEEHALTAGSMASLSLGAQTRWSILEPTVEFFVYS</sequence>
<dbReference type="Gene3D" id="2.60.120.10">
    <property type="entry name" value="Jelly Rolls"/>
    <property type="match status" value="1"/>
</dbReference>
<dbReference type="EMBL" id="CP042260">
    <property type="protein sequence ID" value="QDY66753.1"/>
    <property type="molecule type" value="Genomic_DNA"/>
</dbReference>
<proteinExistence type="predicted"/>
<dbReference type="Proteomes" id="UP000320717">
    <property type="component" value="Chromosome"/>
</dbReference>
<dbReference type="RefSeq" id="WP_146276947.1">
    <property type="nucleotide sequence ID" value="NZ_CP042260.1"/>
</dbReference>
<name>A0ABX5YAR3_9MICC</name>
<gene>
    <name evidence="2" type="ORF">FQA45_10705</name>
</gene>
<dbReference type="InterPro" id="IPR011051">
    <property type="entry name" value="RmlC_Cupin_sf"/>
</dbReference>
<dbReference type="InterPro" id="IPR014710">
    <property type="entry name" value="RmlC-like_jellyroll"/>
</dbReference>
<evidence type="ECO:0000313" key="2">
    <source>
        <dbReference type="EMBL" id="QDY66753.1"/>
    </source>
</evidence>
<reference evidence="2 3" key="1">
    <citation type="submission" date="2019-07" db="EMBL/GenBank/DDBJ databases">
        <title>Complete Genome Sequence of drought tolerant Plant Growth-Promoting Rhizobacterium Glutamicibacter halophytocola DR408.</title>
        <authorList>
            <person name="Nishu S.D."/>
            <person name="Lee T.K."/>
        </authorList>
    </citation>
    <scope>NUCLEOTIDE SEQUENCE [LARGE SCALE GENOMIC DNA]</scope>
    <source>
        <strain evidence="2 3">DR408</strain>
    </source>
</reference>
<dbReference type="InterPro" id="IPR008579">
    <property type="entry name" value="UGlyAH_Cupin_dom"/>
</dbReference>
<protein>
    <submittedName>
        <fullName evidence="2">Cupin domain-containing protein</fullName>
    </submittedName>
</protein>
<evidence type="ECO:0000313" key="3">
    <source>
        <dbReference type="Proteomes" id="UP000320717"/>
    </source>
</evidence>
<keyword evidence="3" id="KW-1185">Reference proteome</keyword>